<dbReference type="GO" id="GO:0008270">
    <property type="term" value="F:zinc ion binding"/>
    <property type="evidence" value="ECO:0007669"/>
    <property type="project" value="UniProtKB-KW"/>
</dbReference>
<evidence type="ECO:0000256" key="3">
    <source>
        <dbReference type="ARBA" id="ARBA00022771"/>
    </source>
</evidence>
<evidence type="ECO:0000256" key="1">
    <source>
        <dbReference type="ARBA" id="ARBA00004123"/>
    </source>
</evidence>
<feature type="compositionally biased region" description="Polar residues" evidence="6">
    <location>
        <begin position="1"/>
        <end position="12"/>
    </location>
</feature>
<dbReference type="GO" id="GO:0005634">
    <property type="term" value="C:nucleus"/>
    <property type="evidence" value="ECO:0007669"/>
    <property type="project" value="UniProtKB-SubCell"/>
</dbReference>
<evidence type="ECO:0000256" key="4">
    <source>
        <dbReference type="ARBA" id="ARBA00022833"/>
    </source>
</evidence>
<evidence type="ECO:0000256" key="6">
    <source>
        <dbReference type="SAM" id="MobiDB-lite"/>
    </source>
</evidence>
<feature type="compositionally biased region" description="Polar residues" evidence="6">
    <location>
        <begin position="65"/>
        <end position="76"/>
    </location>
</feature>
<dbReference type="PANTHER" id="PTHR46481">
    <property type="entry name" value="ZINC FINGER BED DOMAIN-CONTAINING PROTEIN 4"/>
    <property type="match status" value="1"/>
</dbReference>
<dbReference type="InterPro" id="IPR052035">
    <property type="entry name" value="ZnF_BED_domain_contain"/>
</dbReference>
<dbReference type="SUPFAM" id="SSF53098">
    <property type="entry name" value="Ribonuclease H-like"/>
    <property type="match status" value="1"/>
</dbReference>
<keyword evidence="3" id="KW-0863">Zinc-finger</keyword>
<feature type="region of interest" description="Disordered" evidence="6">
    <location>
        <begin position="1"/>
        <end position="106"/>
    </location>
</feature>
<reference evidence="8" key="1">
    <citation type="submission" date="2021-02" db="EMBL/GenBank/DDBJ databases">
        <authorList>
            <person name="Nowell W R."/>
        </authorList>
    </citation>
    <scope>NUCLEOTIDE SEQUENCE</scope>
</reference>
<evidence type="ECO:0000313" key="9">
    <source>
        <dbReference type="Proteomes" id="UP000663838"/>
    </source>
</evidence>
<dbReference type="Proteomes" id="UP000663838">
    <property type="component" value="Unassembled WGS sequence"/>
</dbReference>
<keyword evidence="5" id="KW-0539">Nucleus</keyword>
<dbReference type="Pfam" id="PF05699">
    <property type="entry name" value="Dimer_Tnp_hAT"/>
    <property type="match status" value="1"/>
</dbReference>
<evidence type="ECO:0000259" key="7">
    <source>
        <dbReference type="Pfam" id="PF05699"/>
    </source>
</evidence>
<feature type="compositionally biased region" description="Polar residues" evidence="6">
    <location>
        <begin position="84"/>
        <end position="96"/>
    </location>
</feature>
<keyword evidence="4" id="KW-0862">Zinc</keyword>
<dbReference type="GO" id="GO:0046983">
    <property type="term" value="F:protein dimerization activity"/>
    <property type="evidence" value="ECO:0007669"/>
    <property type="project" value="InterPro"/>
</dbReference>
<feature type="compositionally biased region" description="Polar residues" evidence="6">
    <location>
        <begin position="499"/>
        <end position="510"/>
    </location>
</feature>
<feature type="compositionally biased region" description="Polar residues" evidence="6">
    <location>
        <begin position="30"/>
        <end position="54"/>
    </location>
</feature>
<comment type="subcellular location">
    <subcellularLocation>
        <location evidence="1">Nucleus</location>
    </subcellularLocation>
</comment>
<feature type="domain" description="HAT C-terminal dimerisation" evidence="7">
    <location>
        <begin position="822"/>
        <end position="882"/>
    </location>
</feature>
<feature type="compositionally biased region" description="Acidic residues" evidence="6">
    <location>
        <begin position="429"/>
        <end position="459"/>
    </location>
</feature>
<feature type="region of interest" description="Disordered" evidence="6">
    <location>
        <begin position="415"/>
        <end position="510"/>
    </location>
</feature>
<evidence type="ECO:0000313" key="8">
    <source>
        <dbReference type="EMBL" id="CAF4854702.1"/>
    </source>
</evidence>
<dbReference type="EMBL" id="CAJOBS010003383">
    <property type="protein sequence ID" value="CAF4854702.1"/>
    <property type="molecule type" value="Genomic_DNA"/>
</dbReference>
<feature type="compositionally biased region" description="Basic and acidic residues" evidence="6">
    <location>
        <begin position="460"/>
        <end position="470"/>
    </location>
</feature>
<gene>
    <name evidence="8" type="ORF">TOA249_LOCUS27183</name>
</gene>
<evidence type="ECO:0000256" key="5">
    <source>
        <dbReference type="ARBA" id="ARBA00023242"/>
    </source>
</evidence>
<dbReference type="InterPro" id="IPR012337">
    <property type="entry name" value="RNaseH-like_sf"/>
</dbReference>
<sequence length="892" mass="101633">MDSNTQSTTNFIPQRDLRSSTSSTITIQTPVSNTNKNLHHVNASSKSTTTSPTLNRKIVKPILRRSNSAKTPSNSSKAKKKSTLSRNNDTNRSGEASDSMDQDTTERTTVSFDDVEIISDPIVNNHPVNQNETDQLLNCSIETVDETHEVKRTTTATKCDIFNYFTRQPDGSFKCILCKNSNKVFSKMNETSDTNLRSHLGKMHQMIEFLYPSQKNQIQPKSKLISIDEKKKLDEAAIEAIVQDSLPFNHFQKSGMKKFLSVIKYGYQGPNRKTVRKRLGILYQQRRAFIKKQLSSVLHISLTTDVWKSPNNEFFICLTCHFLTSSYVNESFILSFRRFDDKHTGQKFRSFIDNELRKMNLKLKVSSITTDGGSDIKSATLGTTFGMRLSCAAHNLNLVVKNVLWLFNKTKSKKFKSSSNTTDSKQTDSDDDDDDEAISVDDNEEVHEDVSDDDYDSDISDQHDFSKDDSTSDILSDENASDISDNDEVEDDDEDLSPLNGSKQRQNDEQTTIGITANPSDLSLIVYNLLQRVRRLVRFIRKSSVLYRYIRNQIRLKNIEIVRSAHEQNLKPVKLNNAVLDFRIRWNTTYTMISRFIALSSIITDITVLPSIEIGLKKKQYEKLQQLSFSRFDWSILAALKNVLFPFYRATTLLSGSKYPTLSIAYSVSTGLKIFLTKSKDDQPLENSLKQLLLAKFSYYFEQEISWHQKRATLIAAFLDPTSYQYLTDEDIGESERTLLSEFDVTQSFDRLQIDTSVTTTMSMSTSTPLGHQRTQNSTTPQEKLTLDEFFRMCEMPSASNVTTNSIKKQLSFKEELCHYMSTAGSSSKFSEYWCQHEMLLPQLSQFVKKYNCIPATSVPSESAFSIAGYLQRKARSSLSSTALRYSMVLRE</sequence>
<keyword evidence="2" id="KW-0479">Metal-binding</keyword>
<protein>
    <recommendedName>
        <fullName evidence="7">HAT C-terminal dimerisation domain-containing protein</fullName>
    </recommendedName>
</protein>
<dbReference type="AlphaFoldDB" id="A0A821S6K7"/>
<evidence type="ECO:0000256" key="2">
    <source>
        <dbReference type="ARBA" id="ARBA00022723"/>
    </source>
</evidence>
<dbReference type="InterPro" id="IPR008906">
    <property type="entry name" value="HATC_C_dom"/>
</dbReference>
<feature type="compositionally biased region" description="Acidic residues" evidence="6">
    <location>
        <begin position="475"/>
        <end position="496"/>
    </location>
</feature>
<feature type="compositionally biased region" description="Low complexity" evidence="6">
    <location>
        <begin position="19"/>
        <end position="29"/>
    </location>
</feature>
<organism evidence="8 9">
    <name type="scientific">Rotaria socialis</name>
    <dbReference type="NCBI Taxonomy" id="392032"/>
    <lineage>
        <taxon>Eukaryota</taxon>
        <taxon>Metazoa</taxon>
        <taxon>Spiralia</taxon>
        <taxon>Gnathifera</taxon>
        <taxon>Rotifera</taxon>
        <taxon>Eurotatoria</taxon>
        <taxon>Bdelloidea</taxon>
        <taxon>Philodinida</taxon>
        <taxon>Philodinidae</taxon>
        <taxon>Rotaria</taxon>
    </lineage>
</organism>
<accession>A0A821S6K7</accession>
<name>A0A821S6K7_9BILA</name>
<comment type="caution">
    <text evidence="8">The sequence shown here is derived from an EMBL/GenBank/DDBJ whole genome shotgun (WGS) entry which is preliminary data.</text>
</comment>
<dbReference type="PANTHER" id="PTHR46481:SF10">
    <property type="entry name" value="ZINC FINGER BED DOMAIN-CONTAINING PROTEIN 39"/>
    <property type="match status" value="1"/>
</dbReference>
<proteinExistence type="predicted"/>
<dbReference type="SUPFAM" id="SSF140996">
    <property type="entry name" value="Hermes dimerisation domain"/>
    <property type="match status" value="1"/>
</dbReference>